<dbReference type="Proteomes" id="UP001164929">
    <property type="component" value="Chromosome 15"/>
</dbReference>
<evidence type="ECO:0000313" key="2">
    <source>
        <dbReference type="Proteomes" id="UP001164929"/>
    </source>
</evidence>
<protein>
    <submittedName>
        <fullName evidence="1">Uncharacterized protein</fullName>
    </submittedName>
</protein>
<organism evidence="1 2">
    <name type="scientific">Populus alba x Populus x berolinensis</name>
    <dbReference type="NCBI Taxonomy" id="444605"/>
    <lineage>
        <taxon>Eukaryota</taxon>
        <taxon>Viridiplantae</taxon>
        <taxon>Streptophyta</taxon>
        <taxon>Embryophyta</taxon>
        <taxon>Tracheophyta</taxon>
        <taxon>Spermatophyta</taxon>
        <taxon>Magnoliopsida</taxon>
        <taxon>eudicotyledons</taxon>
        <taxon>Gunneridae</taxon>
        <taxon>Pentapetalae</taxon>
        <taxon>rosids</taxon>
        <taxon>fabids</taxon>
        <taxon>Malpighiales</taxon>
        <taxon>Salicaceae</taxon>
        <taxon>Saliceae</taxon>
        <taxon>Populus</taxon>
    </lineage>
</organism>
<reference evidence="1" key="1">
    <citation type="journal article" date="2023" name="Mol. Ecol. Resour.">
        <title>Chromosome-level genome assembly of a triploid poplar Populus alba 'Berolinensis'.</title>
        <authorList>
            <person name="Chen S."/>
            <person name="Yu Y."/>
            <person name="Wang X."/>
            <person name="Wang S."/>
            <person name="Zhang T."/>
            <person name="Zhou Y."/>
            <person name="He R."/>
            <person name="Meng N."/>
            <person name="Wang Y."/>
            <person name="Liu W."/>
            <person name="Liu Z."/>
            <person name="Liu J."/>
            <person name="Guo Q."/>
            <person name="Huang H."/>
            <person name="Sederoff R.R."/>
            <person name="Wang G."/>
            <person name="Qu G."/>
            <person name="Chen S."/>
        </authorList>
    </citation>
    <scope>NUCLEOTIDE SEQUENCE</scope>
    <source>
        <strain evidence="1">SC-2020</strain>
    </source>
</reference>
<name>A0AAD6LRR0_9ROSI</name>
<dbReference type="AlphaFoldDB" id="A0AAD6LRR0"/>
<keyword evidence="2" id="KW-1185">Reference proteome</keyword>
<proteinExistence type="predicted"/>
<gene>
    <name evidence="1" type="ORF">NC653_034988</name>
</gene>
<comment type="caution">
    <text evidence="1">The sequence shown here is derived from an EMBL/GenBank/DDBJ whole genome shotgun (WGS) entry which is preliminary data.</text>
</comment>
<sequence>MALCSKENPRFGAWRFLLPPRPIKSPLFYGAPPTKREEVRMHGLVKGVVLGDRR</sequence>
<evidence type="ECO:0000313" key="1">
    <source>
        <dbReference type="EMBL" id="KAJ6970562.1"/>
    </source>
</evidence>
<accession>A0AAD6LRR0</accession>
<dbReference type="EMBL" id="JAQIZT010000015">
    <property type="protein sequence ID" value="KAJ6970562.1"/>
    <property type="molecule type" value="Genomic_DNA"/>
</dbReference>